<dbReference type="FunFam" id="3.90.226.10:FF:000009">
    <property type="entry name" value="Carnitinyl-CoA dehydratase"/>
    <property type="match status" value="1"/>
</dbReference>
<dbReference type="PROSITE" id="PS00166">
    <property type="entry name" value="ENOYL_COA_HYDRATASE"/>
    <property type="match status" value="1"/>
</dbReference>
<evidence type="ECO:0000313" key="4">
    <source>
        <dbReference type="EMBL" id="GGG40935.1"/>
    </source>
</evidence>
<dbReference type="EMBL" id="BMKS01000009">
    <property type="protein sequence ID" value="GGG40935.1"/>
    <property type="molecule type" value="Genomic_DNA"/>
</dbReference>
<evidence type="ECO:0000313" key="5">
    <source>
        <dbReference type="Proteomes" id="UP000597507"/>
    </source>
</evidence>
<dbReference type="AlphaFoldDB" id="A0A8J2ZDL7"/>
<dbReference type="InterPro" id="IPR001753">
    <property type="entry name" value="Enoyl-CoA_hydra/iso"/>
</dbReference>
<evidence type="ECO:0000256" key="2">
    <source>
        <dbReference type="ARBA" id="ARBA00023239"/>
    </source>
</evidence>
<dbReference type="GO" id="GO:0016829">
    <property type="term" value="F:lyase activity"/>
    <property type="evidence" value="ECO:0007669"/>
    <property type="project" value="UniProtKB-KW"/>
</dbReference>
<dbReference type="InterPro" id="IPR029045">
    <property type="entry name" value="ClpP/crotonase-like_dom_sf"/>
</dbReference>
<gene>
    <name evidence="4" type="ORF">GCM10010964_30730</name>
</gene>
<dbReference type="SUPFAM" id="SSF52096">
    <property type="entry name" value="ClpP/crotonase"/>
    <property type="match status" value="1"/>
</dbReference>
<keyword evidence="2" id="KW-0456">Lyase</keyword>
<protein>
    <submittedName>
        <fullName evidence="4">Enoyl-CoA hydratase</fullName>
    </submittedName>
</protein>
<dbReference type="InterPro" id="IPR018376">
    <property type="entry name" value="Enoyl-CoA_hyd/isom_CS"/>
</dbReference>
<reference evidence="4 5" key="1">
    <citation type="journal article" date="2014" name="Int. J. Syst. Evol. Microbiol.">
        <title>Complete genome sequence of Corynebacterium casei LMG S-19264T (=DSM 44701T), isolated from a smear-ripened cheese.</title>
        <authorList>
            <consortium name="US DOE Joint Genome Institute (JGI-PGF)"/>
            <person name="Walter F."/>
            <person name="Albersmeier A."/>
            <person name="Kalinowski J."/>
            <person name="Ruckert C."/>
        </authorList>
    </citation>
    <scope>NUCLEOTIDE SEQUENCE [LARGE SCALE GENOMIC DNA]</scope>
    <source>
        <strain evidence="4 5">CGMCC 1.16330</strain>
    </source>
</reference>
<dbReference type="RefSeq" id="WP_188901748.1">
    <property type="nucleotide sequence ID" value="NZ_BMKS01000009.1"/>
</dbReference>
<comment type="similarity">
    <text evidence="1 3">Belongs to the enoyl-CoA hydratase/isomerase family.</text>
</comment>
<evidence type="ECO:0000256" key="3">
    <source>
        <dbReference type="RuleBase" id="RU003707"/>
    </source>
</evidence>
<name>A0A8J2ZDL7_9PROT</name>
<keyword evidence="5" id="KW-1185">Reference proteome</keyword>
<dbReference type="PANTHER" id="PTHR11941">
    <property type="entry name" value="ENOYL-COA HYDRATASE-RELATED"/>
    <property type="match status" value="1"/>
</dbReference>
<organism evidence="4 5">
    <name type="scientific">Caldovatus sediminis</name>
    <dbReference type="NCBI Taxonomy" id="2041189"/>
    <lineage>
        <taxon>Bacteria</taxon>
        <taxon>Pseudomonadati</taxon>
        <taxon>Pseudomonadota</taxon>
        <taxon>Alphaproteobacteria</taxon>
        <taxon>Acetobacterales</taxon>
        <taxon>Roseomonadaceae</taxon>
        <taxon>Caldovatus</taxon>
    </lineage>
</organism>
<dbReference type="Proteomes" id="UP000597507">
    <property type="component" value="Unassembled WGS sequence"/>
</dbReference>
<dbReference type="Gene3D" id="3.90.226.10">
    <property type="entry name" value="2-enoyl-CoA Hydratase, Chain A, domain 1"/>
    <property type="match status" value="1"/>
</dbReference>
<dbReference type="Pfam" id="PF00378">
    <property type="entry name" value="ECH_1"/>
    <property type="match status" value="1"/>
</dbReference>
<proteinExistence type="inferred from homology"/>
<sequence>MADDALILSEIRGPVAVLTVNRPAALNAIDAATLRAFEAAFAAAESDPAVRVIVITGAGEKAFVAGGDIRDLESRQGLAHYQEFGEEIHRVFSRVESCDKPTIAAVNGFALGGGTELLLCTDLRLLADTARLGLPEINLGLFPGAGGTQRLIREIAPCRARELMFTGDHITAQEAVALGLANRVVPRAELMAEALRLAERIAAKSPLILKLLKRTLRQGSQMALPQALAHEQAMIGLVLDSADAHEGCRAFLEKRPARFTGS</sequence>
<dbReference type="CDD" id="cd06558">
    <property type="entry name" value="crotonase-like"/>
    <property type="match status" value="1"/>
</dbReference>
<accession>A0A8J2ZDL7</accession>
<dbReference type="PANTHER" id="PTHR11941:SF54">
    <property type="entry name" value="ENOYL-COA HYDRATASE, MITOCHONDRIAL"/>
    <property type="match status" value="1"/>
</dbReference>
<comment type="caution">
    <text evidence="4">The sequence shown here is derived from an EMBL/GenBank/DDBJ whole genome shotgun (WGS) entry which is preliminary data.</text>
</comment>
<evidence type="ECO:0000256" key="1">
    <source>
        <dbReference type="ARBA" id="ARBA00005254"/>
    </source>
</evidence>
<dbReference type="GO" id="GO:0006635">
    <property type="term" value="P:fatty acid beta-oxidation"/>
    <property type="evidence" value="ECO:0007669"/>
    <property type="project" value="TreeGrafter"/>
</dbReference>